<comment type="similarity">
    <text evidence="1 4">Belongs to the glycosyl hydrolase 28 family.</text>
</comment>
<dbReference type="Gene3D" id="2.160.20.10">
    <property type="entry name" value="Single-stranded right-handed beta-helix, Pectin lyase-like"/>
    <property type="match status" value="1"/>
</dbReference>
<keyword evidence="6" id="KW-1185">Reference proteome</keyword>
<sequence length="526" mass="58412">MNTVRKIQVILICLLWPAFVFAGQLQGAKVFGYALPTIYKKSTQFSLTAATTQIPIASYNDKYDYAHFSITKGQLKLSITLFDEVIVDYNISPKKYNIKGEVNGKTLTFSLSNAQYLIVKINKKRELIIAIDQHQVVQPKSTGSGVFNVAVDYQADQSGKILTTGAIQKAIDAASNFKNGTVYIPAGVYLIGNLELKSNMSLYMEPGAVFLFSGKAEDYTVNAKKVSQNRNITWWIYTKSGARNIKIYGAGTLDGNGKIATEKGKIGNHILAIMGAENFVMDGLIIRNSGAWAVLPIRSKNVKLLNFKLFNRFDMGENDGVDVIESENVLVKHAIGIALDDPFSTKTWQQDTDLCRNWPGVPLAQKNVVFDDCISWTYCYGFKIGQGVMQPQINITFKNCVVYDAAVGIGIHHKWGTSYVKNVFFDNIDIEKLSFQNDDHRTWAVFLMQNGDKLGSGPITKVLVSNILVRDAGRSPVKIKGASDKNSVEQITFKNIMMPNQTLPAESLSEMKITDMLFAKNIKIKP</sequence>
<organism evidence="5 6">
    <name type="scientific">Pedobacter frigiditerrae</name>
    <dbReference type="NCBI Taxonomy" id="2530452"/>
    <lineage>
        <taxon>Bacteria</taxon>
        <taxon>Pseudomonadati</taxon>
        <taxon>Bacteroidota</taxon>
        <taxon>Sphingobacteriia</taxon>
        <taxon>Sphingobacteriales</taxon>
        <taxon>Sphingobacteriaceae</taxon>
        <taxon>Pedobacter</taxon>
    </lineage>
</organism>
<accession>A0A4R0MMJ4</accession>
<dbReference type="EMBL" id="SJSK01000006">
    <property type="protein sequence ID" value="TCC87930.1"/>
    <property type="molecule type" value="Genomic_DNA"/>
</dbReference>
<dbReference type="PANTHER" id="PTHR31339">
    <property type="entry name" value="PECTIN LYASE-RELATED"/>
    <property type="match status" value="1"/>
</dbReference>
<dbReference type="Proteomes" id="UP000292884">
    <property type="component" value="Unassembled WGS sequence"/>
</dbReference>
<dbReference type="GO" id="GO:0005975">
    <property type="term" value="P:carbohydrate metabolic process"/>
    <property type="evidence" value="ECO:0007669"/>
    <property type="project" value="InterPro"/>
</dbReference>
<dbReference type="SUPFAM" id="SSF51126">
    <property type="entry name" value="Pectin lyase-like"/>
    <property type="match status" value="1"/>
</dbReference>
<dbReference type="Pfam" id="PF00295">
    <property type="entry name" value="Glyco_hydro_28"/>
    <property type="match status" value="1"/>
</dbReference>
<gene>
    <name evidence="5" type="ORF">EZ428_19550</name>
</gene>
<proteinExistence type="inferred from homology"/>
<keyword evidence="3 4" id="KW-0326">Glycosidase</keyword>
<dbReference type="GO" id="GO:0004650">
    <property type="term" value="F:polygalacturonase activity"/>
    <property type="evidence" value="ECO:0007669"/>
    <property type="project" value="InterPro"/>
</dbReference>
<evidence type="ECO:0000256" key="2">
    <source>
        <dbReference type="ARBA" id="ARBA00022801"/>
    </source>
</evidence>
<evidence type="ECO:0000256" key="4">
    <source>
        <dbReference type="RuleBase" id="RU361169"/>
    </source>
</evidence>
<dbReference type="InterPro" id="IPR000743">
    <property type="entry name" value="Glyco_hydro_28"/>
</dbReference>
<dbReference type="OrthoDB" id="9795222at2"/>
<evidence type="ECO:0000256" key="1">
    <source>
        <dbReference type="ARBA" id="ARBA00008834"/>
    </source>
</evidence>
<evidence type="ECO:0000313" key="6">
    <source>
        <dbReference type="Proteomes" id="UP000292884"/>
    </source>
</evidence>
<dbReference type="InterPro" id="IPR051801">
    <property type="entry name" value="GH28_Enzymes"/>
</dbReference>
<name>A0A4R0MMJ4_9SPHI</name>
<evidence type="ECO:0000313" key="5">
    <source>
        <dbReference type="EMBL" id="TCC87930.1"/>
    </source>
</evidence>
<reference evidence="5 6" key="1">
    <citation type="submission" date="2019-02" db="EMBL/GenBank/DDBJ databases">
        <title>Pedobacter sp. RP-1-13 sp. nov., isolated from Arctic soil.</title>
        <authorList>
            <person name="Dahal R.H."/>
        </authorList>
    </citation>
    <scope>NUCLEOTIDE SEQUENCE [LARGE SCALE GENOMIC DNA]</scope>
    <source>
        <strain evidence="5 6">RP-1-13</strain>
    </source>
</reference>
<comment type="caution">
    <text evidence="5">The sequence shown here is derived from an EMBL/GenBank/DDBJ whole genome shotgun (WGS) entry which is preliminary data.</text>
</comment>
<dbReference type="InterPro" id="IPR012334">
    <property type="entry name" value="Pectin_lyas_fold"/>
</dbReference>
<dbReference type="PANTHER" id="PTHR31339:SF9">
    <property type="entry name" value="PLASMIN AND FIBRONECTIN-BINDING PROTEIN A"/>
    <property type="match status" value="1"/>
</dbReference>
<keyword evidence="2 4" id="KW-0378">Hydrolase</keyword>
<dbReference type="AlphaFoldDB" id="A0A4R0MMJ4"/>
<evidence type="ECO:0000256" key="3">
    <source>
        <dbReference type="ARBA" id="ARBA00023295"/>
    </source>
</evidence>
<dbReference type="InterPro" id="IPR011050">
    <property type="entry name" value="Pectin_lyase_fold/virulence"/>
</dbReference>
<protein>
    <submittedName>
        <fullName evidence="5">Coagulation factor 5/8 type domain-containing protein</fullName>
    </submittedName>
</protein>